<dbReference type="PANTHER" id="PTHR16521:SF3">
    <property type="entry name" value="TYPE-1 ANGIOTENSIN II RECEPTOR-ASSOCIATED PROTEIN"/>
    <property type="match status" value="1"/>
</dbReference>
<evidence type="ECO:0000256" key="4">
    <source>
        <dbReference type="ARBA" id="ARBA00023136"/>
    </source>
</evidence>
<evidence type="ECO:0000256" key="5">
    <source>
        <dbReference type="SAM" id="MobiDB-lite"/>
    </source>
</evidence>
<organism evidence="7 8">
    <name type="scientific">Crocodylus porosus</name>
    <name type="common">Saltwater crocodile</name>
    <name type="synonym">Estuarine crocodile</name>
    <dbReference type="NCBI Taxonomy" id="8502"/>
    <lineage>
        <taxon>Eukaryota</taxon>
        <taxon>Metazoa</taxon>
        <taxon>Chordata</taxon>
        <taxon>Craniata</taxon>
        <taxon>Vertebrata</taxon>
        <taxon>Euteleostomi</taxon>
        <taxon>Archelosauria</taxon>
        <taxon>Archosauria</taxon>
        <taxon>Crocodylia</taxon>
        <taxon>Longirostres</taxon>
        <taxon>Crocodylidae</taxon>
        <taxon>Crocodylus</taxon>
    </lineage>
</organism>
<dbReference type="Ensembl" id="ENSCPRT00005024696.1">
    <property type="protein sequence ID" value="ENSCPRP00005021125.1"/>
    <property type="gene ID" value="ENSCPRG00005014711.1"/>
</dbReference>
<dbReference type="InterPro" id="IPR009436">
    <property type="entry name" value="AGTRAP"/>
</dbReference>
<feature type="transmembrane region" description="Helical" evidence="6">
    <location>
        <begin position="86"/>
        <end position="109"/>
    </location>
</feature>
<feature type="region of interest" description="Disordered" evidence="5">
    <location>
        <begin position="1"/>
        <end position="21"/>
    </location>
</feature>
<feature type="compositionally biased region" description="Low complexity" evidence="5">
    <location>
        <begin position="1"/>
        <end position="11"/>
    </location>
</feature>
<feature type="transmembrane region" description="Helical" evidence="6">
    <location>
        <begin position="151"/>
        <end position="171"/>
    </location>
</feature>
<dbReference type="GO" id="GO:0008217">
    <property type="term" value="P:regulation of blood pressure"/>
    <property type="evidence" value="ECO:0007669"/>
    <property type="project" value="Ensembl"/>
</dbReference>
<evidence type="ECO:0000256" key="6">
    <source>
        <dbReference type="SAM" id="Phobius"/>
    </source>
</evidence>
<gene>
    <name evidence="7" type="primary">AGTRAP</name>
</gene>
<dbReference type="GO" id="GO:0005794">
    <property type="term" value="C:Golgi apparatus"/>
    <property type="evidence" value="ECO:0007669"/>
    <property type="project" value="Ensembl"/>
</dbReference>
<evidence type="ECO:0000313" key="7">
    <source>
        <dbReference type="Ensembl" id="ENSCPRP00005021125.1"/>
    </source>
</evidence>
<dbReference type="GO" id="GO:0005886">
    <property type="term" value="C:plasma membrane"/>
    <property type="evidence" value="ECO:0007669"/>
    <property type="project" value="Ensembl"/>
</dbReference>
<evidence type="ECO:0000313" key="8">
    <source>
        <dbReference type="Proteomes" id="UP000594220"/>
    </source>
</evidence>
<dbReference type="Proteomes" id="UP000594220">
    <property type="component" value="Unplaced"/>
</dbReference>
<evidence type="ECO:0000256" key="2">
    <source>
        <dbReference type="ARBA" id="ARBA00022692"/>
    </source>
</evidence>
<dbReference type="PANTHER" id="PTHR16521">
    <property type="entry name" value="TYPE-1 ANGIOTENSIN II RECEPTOR-ASSOCIATED PROTEIN"/>
    <property type="match status" value="1"/>
</dbReference>
<keyword evidence="2 6" id="KW-0812">Transmembrane</keyword>
<evidence type="ECO:0000256" key="3">
    <source>
        <dbReference type="ARBA" id="ARBA00022989"/>
    </source>
</evidence>
<name>A0A7M4F9M9_CROPO</name>
<dbReference type="OMA" id="IMNGWAV"/>
<reference evidence="7" key="2">
    <citation type="submission" date="2025-09" db="UniProtKB">
        <authorList>
            <consortium name="Ensembl"/>
        </authorList>
    </citation>
    <scope>IDENTIFICATION</scope>
</reference>
<comment type="subcellular location">
    <subcellularLocation>
        <location evidence="1">Membrane</location>
        <topology evidence="1">Multi-pass membrane protein</topology>
    </subcellularLocation>
</comment>
<dbReference type="SMART" id="SM00805">
    <property type="entry name" value="AGTRAP"/>
    <property type="match status" value="1"/>
</dbReference>
<dbReference type="GO" id="GO:0004945">
    <property type="term" value="F:angiotensin type II receptor activity"/>
    <property type="evidence" value="ECO:0007669"/>
    <property type="project" value="Ensembl"/>
</dbReference>
<dbReference type="AlphaFoldDB" id="A0A7M4F9M9"/>
<dbReference type="Pfam" id="PF06396">
    <property type="entry name" value="AGTRAP"/>
    <property type="match status" value="1"/>
</dbReference>
<protein>
    <submittedName>
        <fullName evidence="7">Angiotensin II receptor associated protein</fullName>
    </submittedName>
</protein>
<sequence length="221" mass="24254">MPAGALAAAQASSPRGPDARRMRAVWGQERGSQGLPEALVTLVSHACLCQPLRCKTSGNGPASFQGEDRQAIVVVHWLLTIWACTISWIPVSYLAGNLTVLAVGVWAIIQRDSLDAICMFLTGLLLTILTDIIHISIFYPQEAKLSDSIRFSAGMAIFSLLLKPMSCFLVYQMYRERGGEYVFNLGNISVGQDRSAYQSIDRQDAPHPYPEPNSEPAPRPY</sequence>
<evidence type="ECO:0000256" key="1">
    <source>
        <dbReference type="ARBA" id="ARBA00004141"/>
    </source>
</evidence>
<dbReference type="GO" id="GO:0005938">
    <property type="term" value="C:cell cortex"/>
    <property type="evidence" value="ECO:0007669"/>
    <property type="project" value="Ensembl"/>
</dbReference>
<feature type="transmembrane region" description="Helical" evidence="6">
    <location>
        <begin position="116"/>
        <end position="139"/>
    </location>
</feature>
<accession>A0A7M4F9M9</accession>
<keyword evidence="8" id="KW-1185">Reference proteome</keyword>
<keyword evidence="4 6" id="KW-0472">Membrane</keyword>
<reference evidence="7" key="1">
    <citation type="submission" date="2025-08" db="UniProtKB">
        <authorList>
            <consortium name="Ensembl"/>
        </authorList>
    </citation>
    <scope>IDENTIFICATION</scope>
</reference>
<keyword evidence="3 6" id="KW-1133">Transmembrane helix</keyword>
<feature type="region of interest" description="Disordered" evidence="5">
    <location>
        <begin position="201"/>
        <end position="221"/>
    </location>
</feature>
<proteinExistence type="predicted"/>
<feature type="compositionally biased region" description="Pro residues" evidence="5">
    <location>
        <begin position="207"/>
        <end position="221"/>
    </location>
</feature>
<dbReference type="GeneTree" id="ENSGT00390000017402"/>